<evidence type="ECO:0000259" key="3">
    <source>
        <dbReference type="PROSITE" id="PS50089"/>
    </source>
</evidence>
<dbReference type="OMA" id="NAYLIFQ"/>
<organism evidence="4 5">
    <name type="scientific">Paramecium octaurelia</name>
    <dbReference type="NCBI Taxonomy" id="43137"/>
    <lineage>
        <taxon>Eukaryota</taxon>
        <taxon>Sar</taxon>
        <taxon>Alveolata</taxon>
        <taxon>Ciliophora</taxon>
        <taxon>Intramacronucleata</taxon>
        <taxon>Oligohymenophorea</taxon>
        <taxon>Peniculida</taxon>
        <taxon>Parameciidae</taxon>
        <taxon>Paramecium</taxon>
    </lineage>
</organism>
<dbReference type="Pfam" id="PF13920">
    <property type="entry name" value="zf-C3HC4_3"/>
    <property type="match status" value="1"/>
</dbReference>
<comment type="caution">
    <text evidence="4">The sequence shown here is derived from an EMBL/GenBank/DDBJ whole genome shotgun (WGS) entry which is preliminary data.</text>
</comment>
<evidence type="ECO:0000313" key="4">
    <source>
        <dbReference type="EMBL" id="CAD8168611.1"/>
    </source>
</evidence>
<feature type="transmembrane region" description="Helical" evidence="2">
    <location>
        <begin position="239"/>
        <end position="259"/>
    </location>
</feature>
<keyword evidence="5" id="KW-1185">Reference proteome</keyword>
<feature type="domain" description="RING-type" evidence="3">
    <location>
        <begin position="522"/>
        <end position="561"/>
    </location>
</feature>
<feature type="transmembrane region" description="Helical" evidence="2">
    <location>
        <begin position="173"/>
        <end position="191"/>
    </location>
</feature>
<evidence type="ECO:0000256" key="2">
    <source>
        <dbReference type="SAM" id="Phobius"/>
    </source>
</evidence>
<dbReference type="SMART" id="SM00184">
    <property type="entry name" value="RING"/>
    <property type="match status" value="1"/>
</dbReference>
<feature type="transmembrane region" description="Helical" evidence="2">
    <location>
        <begin position="143"/>
        <end position="161"/>
    </location>
</feature>
<feature type="transmembrane region" description="Helical" evidence="2">
    <location>
        <begin position="313"/>
        <end position="337"/>
    </location>
</feature>
<dbReference type="PANTHER" id="PTHR12109">
    <property type="entry name" value="RING FINGER PROTEIN 141-RELATED"/>
    <property type="match status" value="1"/>
</dbReference>
<reference evidence="4" key="1">
    <citation type="submission" date="2021-01" db="EMBL/GenBank/DDBJ databases">
        <authorList>
            <consortium name="Genoscope - CEA"/>
            <person name="William W."/>
        </authorList>
    </citation>
    <scope>NUCLEOTIDE SEQUENCE</scope>
</reference>
<dbReference type="InterPro" id="IPR047126">
    <property type="entry name" value="RNF141-like"/>
</dbReference>
<keyword evidence="2" id="KW-1133">Transmembrane helix</keyword>
<feature type="transmembrane region" description="Helical" evidence="2">
    <location>
        <begin position="117"/>
        <end position="137"/>
    </location>
</feature>
<dbReference type="GO" id="GO:0008270">
    <property type="term" value="F:zinc ion binding"/>
    <property type="evidence" value="ECO:0007669"/>
    <property type="project" value="UniProtKB-KW"/>
</dbReference>
<dbReference type="InterPro" id="IPR001841">
    <property type="entry name" value="Znf_RING"/>
</dbReference>
<sequence length="591" mass="69774">MQILKQIKQDNNPYQIYHIQFPFQQKTKQDPNFTHSMKDLKISSIRIDSGFVLSFLILLRNQDKKFMFEYTSLLYSNFNYYIFNWSYEWSCEVCNDLISSYELQQYRAKSQDNLKSILVMITILSGFCFLYNAYLIFQWDYKITIIYCCVSSFTIMVHRLLKSRSLSQYCCFNIFESLLLISYLLSLVYYIEIEKVNINFISYAQLVLQFLILAVTVLVNRSTSETESQDQSLQIQEILISAFKSISALQLVFISLRITEQITWGWIQTLIIIWFLLGLSFVIFICLLVDILQKCRNQQDGIEEEKKRVIIQGGIWLNLVLFGITILPFSTIFGLALNYDFKFKSLNQYAFGLTIFYYLLQLAYYFKFKQKLIDYLLYYDIAQSNLYVDQQLQQINQNNQQIENRIELKMKRMHKLSISKVPQFMVKLSQTYYKCAQNADSQCMSSKIQHNQLNQKNQFQENDNDNEQSKRFDLLLSSPRQRLEISSSIGQDLTSRNIDKKQLEDQSSIKQEQQNQNSQKLCLVCYEKESNMINMPCGHGGFCKECCEQLLSKSELCYLCRKPVTHSLQIQEVQNRESLVEVIEVLEQQNK</sequence>
<keyword evidence="2" id="KW-0472">Membrane</keyword>
<keyword evidence="1" id="KW-0479">Metal-binding</keyword>
<dbReference type="AlphaFoldDB" id="A0A8S1UVA9"/>
<dbReference type="OrthoDB" id="1711136at2759"/>
<gene>
    <name evidence="4" type="ORF">POCTA_138.1.T0520079</name>
</gene>
<feature type="transmembrane region" description="Helical" evidence="2">
    <location>
        <begin position="271"/>
        <end position="292"/>
    </location>
</feature>
<name>A0A8S1UVA9_PAROT</name>
<proteinExistence type="predicted"/>
<keyword evidence="1" id="KW-0862">Zinc</keyword>
<evidence type="ECO:0000313" key="5">
    <source>
        <dbReference type="Proteomes" id="UP000683925"/>
    </source>
</evidence>
<feature type="transmembrane region" description="Helical" evidence="2">
    <location>
        <begin position="197"/>
        <end position="219"/>
    </location>
</feature>
<evidence type="ECO:0000256" key="1">
    <source>
        <dbReference type="PROSITE-ProRule" id="PRU00175"/>
    </source>
</evidence>
<keyword evidence="1" id="KW-0863">Zinc-finger</keyword>
<protein>
    <recommendedName>
        <fullName evidence="3">RING-type domain-containing protein</fullName>
    </recommendedName>
</protein>
<dbReference type="EMBL" id="CAJJDP010000052">
    <property type="protein sequence ID" value="CAD8168611.1"/>
    <property type="molecule type" value="Genomic_DNA"/>
</dbReference>
<keyword evidence="2" id="KW-0812">Transmembrane</keyword>
<dbReference type="Proteomes" id="UP000683925">
    <property type="component" value="Unassembled WGS sequence"/>
</dbReference>
<accession>A0A8S1UVA9</accession>
<feature type="transmembrane region" description="Helical" evidence="2">
    <location>
        <begin position="349"/>
        <end position="366"/>
    </location>
</feature>
<dbReference type="PROSITE" id="PS50089">
    <property type="entry name" value="ZF_RING_2"/>
    <property type="match status" value="1"/>
</dbReference>
<dbReference type="PANTHER" id="PTHR12109:SF5">
    <property type="entry name" value="RING-TYPE DOMAIN-CONTAINING PROTEIN"/>
    <property type="match status" value="1"/>
</dbReference>